<dbReference type="GO" id="GO:0003700">
    <property type="term" value="F:DNA-binding transcription factor activity"/>
    <property type="evidence" value="ECO:0007669"/>
    <property type="project" value="UniProtKB-UniRule"/>
</dbReference>
<keyword evidence="6 7" id="KW-0804">Transcription</keyword>
<name>A0A7W8J5E8_9BACT</name>
<dbReference type="InterPro" id="IPR035644">
    <property type="entry name" value="MraZ_C"/>
</dbReference>
<dbReference type="CDD" id="cd16321">
    <property type="entry name" value="MraZ_C"/>
    <property type="match status" value="1"/>
</dbReference>
<protein>
    <recommendedName>
        <fullName evidence="1 7">Transcriptional regulator MraZ</fullName>
    </recommendedName>
</protein>
<evidence type="ECO:0000256" key="7">
    <source>
        <dbReference type="HAMAP-Rule" id="MF_01008"/>
    </source>
</evidence>
<organism evidence="9 10">
    <name type="scientific">Tunturiibacter lichenicola</name>
    <dbReference type="NCBI Taxonomy" id="2051959"/>
    <lineage>
        <taxon>Bacteria</taxon>
        <taxon>Pseudomonadati</taxon>
        <taxon>Acidobacteriota</taxon>
        <taxon>Terriglobia</taxon>
        <taxon>Terriglobales</taxon>
        <taxon>Acidobacteriaceae</taxon>
        <taxon>Tunturiibacter</taxon>
    </lineage>
</organism>
<dbReference type="CDD" id="cd16320">
    <property type="entry name" value="MraZ_N"/>
    <property type="match status" value="1"/>
</dbReference>
<dbReference type="GO" id="GO:0000976">
    <property type="term" value="F:transcription cis-regulatory region binding"/>
    <property type="evidence" value="ECO:0007669"/>
    <property type="project" value="TreeGrafter"/>
</dbReference>
<evidence type="ECO:0000256" key="1">
    <source>
        <dbReference type="ARBA" id="ARBA00013860"/>
    </source>
</evidence>
<keyword evidence="4 7" id="KW-0805">Transcription regulation</keyword>
<dbReference type="GO" id="GO:0009295">
    <property type="term" value="C:nucleoid"/>
    <property type="evidence" value="ECO:0007669"/>
    <property type="project" value="UniProtKB-SubCell"/>
</dbReference>
<dbReference type="PANTHER" id="PTHR34701:SF1">
    <property type="entry name" value="TRANSCRIPTIONAL REGULATOR MRAZ"/>
    <property type="match status" value="1"/>
</dbReference>
<dbReference type="GO" id="GO:0005737">
    <property type="term" value="C:cytoplasm"/>
    <property type="evidence" value="ECO:0007669"/>
    <property type="project" value="UniProtKB-UniRule"/>
</dbReference>
<comment type="subcellular location">
    <subcellularLocation>
        <location evidence="7">Cytoplasm</location>
        <location evidence="7">Nucleoid</location>
    </subcellularLocation>
</comment>
<evidence type="ECO:0000256" key="2">
    <source>
        <dbReference type="ARBA" id="ARBA00022490"/>
    </source>
</evidence>
<dbReference type="InterPro" id="IPR038619">
    <property type="entry name" value="MraZ_sf"/>
</dbReference>
<dbReference type="SUPFAM" id="SSF89447">
    <property type="entry name" value="AbrB/MazE/MraZ-like"/>
    <property type="match status" value="1"/>
</dbReference>
<dbReference type="Proteomes" id="UP000569092">
    <property type="component" value="Unassembled WGS sequence"/>
</dbReference>
<dbReference type="Pfam" id="PF02381">
    <property type="entry name" value="MraZ"/>
    <property type="match status" value="2"/>
</dbReference>
<dbReference type="InterPro" id="IPR037914">
    <property type="entry name" value="SpoVT-AbrB_sf"/>
</dbReference>
<dbReference type="EMBL" id="JACHDZ010000001">
    <property type="protein sequence ID" value="MBB5342850.1"/>
    <property type="molecule type" value="Genomic_DNA"/>
</dbReference>
<dbReference type="PANTHER" id="PTHR34701">
    <property type="entry name" value="TRANSCRIPTIONAL REGULATOR MRAZ"/>
    <property type="match status" value="1"/>
</dbReference>
<keyword evidence="2 7" id="KW-0963">Cytoplasm</keyword>
<accession>A0A7W8J5E8</accession>
<sequence>MFRGNHPTRVDEKGRLKLPAEFKRRVDELYGPQFYITSMDGKRAQVYPLKEWEQIEASLSKMSPMDPVRKKFQDVTNFYGQMAEMDAQGRLLIPQKLRELAKVTGEVNVLGSQTLLEVVNAELFDAEMKKASGAVELTDADLMAFADKTKAVA</sequence>
<evidence type="ECO:0000256" key="3">
    <source>
        <dbReference type="ARBA" id="ARBA00022737"/>
    </source>
</evidence>
<comment type="similarity">
    <text evidence="7">Belongs to the MraZ family.</text>
</comment>
<dbReference type="InterPro" id="IPR020603">
    <property type="entry name" value="MraZ_dom"/>
</dbReference>
<gene>
    <name evidence="7" type="primary">mraZ</name>
    <name evidence="9" type="ORF">HDF10_000800</name>
</gene>
<dbReference type="GO" id="GO:2000143">
    <property type="term" value="P:negative regulation of DNA-templated transcription initiation"/>
    <property type="evidence" value="ECO:0007669"/>
    <property type="project" value="TreeGrafter"/>
</dbReference>
<dbReference type="AlphaFoldDB" id="A0A7W8J5E8"/>
<evidence type="ECO:0000256" key="6">
    <source>
        <dbReference type="ARBA" id="ARBA00023163"/>
    </source>
</evidence>
<dbReference type="HAMAP" id="MF_01008">
    <property type="entry name" value="MraZ"/>
    <property type="match status" value="1"/>
</dbReference>
<dbReference type="InterPro" id="IPR035642">
    <property type="entry name" value="MraZ_N"/>
</dbReference>
<comment type="caution">
    <text evidence="9">The sequence shown here is derived from an EMBL/GenBank/DDBJ whole genome shotgun (WGS) entry which is preliminary data.</text>
</comment>
<keyword evidence="5 7" id="KW-0238">DNA-binding</keyword>
<dbReference type="PROSITE" id="PS51740">
    <property type="entry name" value="SPOVT_ABRB"/>
    <property type="match status" value="1"/>
</dbReference>
<keyword evidence="3" id="KW-0677">Repeat</keyword>
<feature type="domain" description="SpoVT-AbrB" evidence="8">
    <location>
        <begin position="5"/>
        <end position="51"/>
    </location>
</feature>
<evidence type="ECO:0000256" key="4">
    <source>
        <dbReference type="ARBA" id="ARBA00023015"/>
    </source>
</evidence>
<evidence type="ECO:0000256" key="5">
    <source>
        <dbReference type="ARBA" id="ARBA00023125"/>
    </source>
</evidence>
<proteinExistence type="inferred from homology"/>
<evidence type="ECO:0000259" key="8">
    <source>
        <dbReference type="PROSITE" id="PS51740"/>
    </source>
</evidence>
<dbReference type="Gene3D" id="3.40.1550.20">
    <property type="entry name" value="Transcriptional regulator MraZ domain"/>
    <property type="match status" value="1"/>
</dbReference>
<reference evidence="9 10" key="1">
    <citation type="submission" date="2020-08" db="EMBL/GenBank/DDBJ databases">
        <title>Genomic Encyclopedia of Type Strains, Phase IV (KMG-V): Genome sequencing to study the core and pangenomes of soil and plant-associated prokaryotes.</title>
        <authorList>
            <person name="Whitman W."/>
        </authorList>
    </citation>
    <scope>NUCLEOTIDE SEQUENCE [LARGE SCALE GENOMIC DNA]</scope>
    <source>
        <strain evidence="9 10">M8US30</strain>
    </source>
</reference>
<dbReference type="InterPro" id="IPR007159">
    <property type="entry name" value="SpoVT-AbrB_dom"/>
</dbReference>
<comment type="subunit">
    <text evidence="7">Forms oligomers.</text>
</comment>
<dbReference type="InterPro" id="IPR003444">
    <property type="entry name" value="MraZ"/>
</dbReference>
<evidence type="ECO:0000313" key="10">
    <source>
        <dbReference type="Proteomes" id="UP000569092"/>
    </source>
</evidence>
<evidence type="ECO:0000313" key="9">
    <source>
        <dbReference type="EMBL" id="MBB5342850.1"/>
    </source>
</evidence>